<dbReference type="InterPro" id="IPR007963">
    <property type="entry name" value="Peptidase_M61_catalytic"/>
</dbReference>
<gene>
    <name evidence="2" type="ORF">LTR82_012040</name>
</gene>
<dbReference type="Gene3D" id="1.10.390.10">
    <property type="entry name" value="Neutral Protease Domain 2"/>
    <property type="match status" value="1"/>
</dbReference>
<dbReference type="EMBL" id="JASUXU010000047">
    <property type="protein sequence ID" value="KAK0316898.1"/>
    <property type="molecule type" value="Genomic_DNA"/>
</dbReference>
<dbReference type="SUPFAM" id="SSF55486">
    <property type="entry name" value="Metalloproteases ('zincins'), catalytic domain"/>
    <property type="match status" value="1"/>
</dbReference>
<dbReference type="Pfam" id="PF05299">
    <property type="entry name" value="Peptidase_M61"/>
    <property type="match status" value="1"/>
</dbReference>
<dbReference type="InterPro" id="IPR027268">
    <property type="entry name" value="Peptidase_M4/M1_CTD_sf"/>
</dbReference>
<organism evidence="2 3">
    <name type="scientific">Friedmanniomyces endolithicus</name>
    <dbReference type="NCBI Taxonomy" id="329885"/>
    <lineage>
        <taxon>Eukaryota</taxon>
        <taxon>Fungi</taxon>
        <taxon>Dikarya</taxon>
        <taxon>Ascomycota</taxon>
        <taxon>Pezizomycotina</taxon>
        <taxon>Dothideomycetes</taxon>
        <taxon>Dothideomycetidae</taxon>
        <taxon>Mycosphaerellales</taxon>
        <taxon>Teratosphaeriaceae</taxon>
        <taxon>Friedmanniomyces</taxon>
    </lineage>
</organism>
<evidence type="ECO:0000313" key="2">
    <source>
        <dbReference type="EMBL" id="KAK0316898.1"/>
    </source>
</evidence>
<sequence>MRRDGCGVEVNTWLEIRAVFPFTFQERFKSGSLVELRARRMTGSSLASIPLVQQMIIIFICSRVAGGGIGEEEENTNWERNGTTILRVKLLYFATRYAVVTSSILDPTTPHALHLIVATAVISFSLAKFHGFCTMQLKASLLLFISPAVSDSIRAGIQQTQQPLMPSLPSIQVVLTPVLDATASLPAVLKISLSFSPPNLPANASLVELYIAIGNVPCQAYNETNPILAVDDDGILDLTIAVGEEHNLRRWLTSRPTVGAVKLFMTALPREIDITTPIGPRIDLREIDGGLLGSASSMVPLPATPPHESYDITVCWDLSKSRANTTYASSLGEGLCTEIVDKPQAIQALQSSIFAVGPTLHRYPPSTQSPEMSQFGLFYFGDRVDVPFDVVKLADYVQALFINMCGFFHDSDTRPYRVFLRASLRGFGGQGFLSSFMLEYFPSAEVEQWELEWLLAHETTHNWPLMDSTPGQATGADNTWYNEGIATYYQLFLPYRLGKTTPAEFVRQLNMNLQAYFTNPTINMSNEEVAEQTWQNSAAQRLPYHRGLLYFLRLEYLMWQSSGGKLGIRSPVLQLLERKRKGEAFDLSCWISLVGAAIDNPAVAQEQYRDMAAGGFLSLPPSALSHFDLSVVSTAQERLELGFDTASLNSRVISGTVPGSRAEEAGIKDGDAIVHTKSMYWQVADDISRNMRMRLMRDGVTLDVSYWPRSREKVPSVQVVDAGSVDNHIS</sequence>
<protein>
    <recommendedName>
        <fullName evidence="1">Peptidase M61 catalytic domain-containing protein</fullName>
    </recommendedName>
</protein>
<feature type="domain" description="Peptidase M61 catalytic" evidence="1">
    <location>
        <begin position="453"/>
        <end position="537"/>
    </location>
</feature>
<comment type="caution">
    <text evidence="2">The sequence shown here is derived from an EMBL/GenBank/DDBJ whole genome shotgun (WGS) entry which is preliminary data.</text>
</comment>
<evidence type="ECO:0000259" key="1">
    <source>
        <dbReference type="Pfam" id="PF05299"/>
    </source>
</evidence>
<dbReference type="AlphaFoldDB" id="A0AAN6FFM7"/>
<dbReference type="Proteomes" id="UP001168146">
    <property type="component" value="Unassembled WGS sequence"/>
</dbReference>
<reference evidence="2" key="1">
    <citation type="submission" date="2021-12" db="EMBL/GenBank/DDBJ databases">
        <title>Black yeast isolated from Biological Soil Crust.</title>
        <authorList>
            <person name="Kurbessoian T."/>
        </authorList>
    </citation>
    <scope>NUCLEOTIDE SEQUENCE</scope>
    <source>
        <strain evidence="2">CCFEE 5208</strain>
    </source>
</reference>
<name>A0AAN6FFM7_9PEZI</name>
<dbReference type="InterPro" id="IPR036034">
    <property type="entry name" value="PDZ_sf"/>
</dbReference>
<dbReference type="SUPFAM" id="SSF50156">
    <property type="entry name" value="PDZ domain-like"/>
    <property type="match status" value="1"/>
</dbReference>
<evidence type="ECO:0000313" key="3">
    <source>
        <dbReference type="Proteomes" id="UP001168146"/>
    </source>
</evidence>
<proteinExistence type="predicted"/>
<accession>A0AAN6FFM7</accession>